<keyword evidence="6" id="KW-1185">Reference proteome</keyword>
<dbReference type="InterPro" id="IPR024973">
    <property type="entry name" value="ESPR"/>
</dbReference>
<dbReference type="PANTHER" id="PTHR12338">
    <property type="entry name" value="AUTOTRANSPORTER"/>
    <property type="match status" value="1"/>
</dbReference>
<dbReference type="InterPro" id="IPR006626">
    <property type="entry name" value="PbH1"/>
</dbReference>
<accession>A0ABT6B6D7</accession>
<dbReference type="InterPro" id="IPR011050">
    <property type="entry name" value="Pectin_lyase_fold/virulence"/>
</dbReference>
<dbReference type="InterPro" id="IPR041248">
    <property type="entry name" value="YDG"/>
</dbReference>
<evidence type="ECO:0000259" key="4">
    <source>
        <dbReference type="SMART" id="SM00912"/>
    </source>
</evidence>
<dbReference type="InterPro" id="IPR012334">
    <property type="entry name" value="Pectin_lyas_fold"/>
</dbReference>
<dbReference type="Gene3D" id="2.160.20.10">
    <property type="entry name" value="Single-stranded right-handed beta-helix, Pectin lyase-like"/>
    <property type="match status" value="1"/>
</dbReference>
<dbReference type="PANTHER" id="PTHR12338:SF8">
    <property type="entry name" value="HEME_HEMOPEXIN-BINDING PROTEIN"/>
    <property type="match status" value="1"/>
</dbReference>
<dbReference type="SUPFAM" id="SSF51126">
    <property type="entry name" value="Pectin lyase-like"/>
    <property type="match status" value="1"/>
</dbReference>
<dbReference type="InterPro" id="IPR008638">
    <property type="entry name" value="FhaB/CdiA-like_TPS"/>
</dbReference>
<dbReference type="Proteomes" id="UP001528850">
    <property type="component" value="Unassembled WGS sequence"/>
</dbReference>
<dbReference type="InterPro" id="IPR050909">
    <property type="entry name" value="Bact_Autotransporter_VF"/>
</dbReference>
<dbReference type="Pfam" id="PF13018">
    <property type="entry name" value="ESPR"/>
    <property type="match status" value="1"/>
</dbReference>
<evidence type="ECO:0000256" key="1">
    <source>
        <dbReference type="ARBA" id="ARBA00004613"/>
    </source>
</evidence>
<dbReference type="Pfam" id="PF18657">
    <property type="entry name" value="YDG"/>
    <property type="match status" value="29"/>
</dbReference>
<reference evidence="5 6" key="1">
    <citation type="journal article" date="2024" name="Curr. Microbiol.">
        <title>Luteibacter sahnii sp. nov., A Novel Yellow-Colored Xanthomonadin Pigment Producing Probiotic Bacterium from Healthy Rice Seed Microbiome.</title>
        <authorList>
            <person name="Jaiswal G."/>
            <person name="Rana R."/>
            <person name="Nayak P.K."/>
            <person name="Chouhan R."/>
            <person name="Gandhi S.G."/>
            <person name="Patel H.K."/>
            <person name="Patil P.B."/>
        </authorList>
    </citation>
    <scope>NUCLEOTIDE SEQUENCE [LARGE SCALE GENOMIC DNA]</scope>
    <source>
        <strain evidence="5 6">PPL201</strain>
    </source>
</reference>
<sequence>MNRIYRLCWNAATSQWVAASELAMGRRPAALVSGGARAPRAAAVAAAIGLALGAPGAARAGQTGGQVVGGSGNIQVNGPVTTIHQDSQHLSLNWSTFDIGPNETVNFVQPGRSAIAVNRILGNEASDIQGHLNANGQVWLVNPNGVIFGEHAQVNVGGLVASTLDTPDASLASDTRTFSGPGKGRIVNKGQIHAADGGYVALLGNQVSNQGTVTARLGTVAMGGGSSVTLSFDGNQLVNVQVDRSTLDNLVENRQLVQADGGRVIMTAGARDSLLASAVNNTGVVRAQTVENRDGQIVLLGGMTAGHVNVEGTLDATAPNGGNGGTIETSAAFATIGKARVDAGAARGKAGTWIVDPFDLTIDSNAASTISSSLATTSVTEQTTASGTSGQGTVASGSGTITVAAPISWSNPNTTLTLDAYANIVVNAGITGAGSVVMKAGSSGTGNVTLNAAVSGNAGVTASMPGTFTNNAGANALAVGSGARWLVYAGARSASTGGLTPNFIQYNATNGSTVQGTGNGFLYAQAPTVALGALQGTVEKAYDGTTQAALTGANFNASGLANGDKLATGTGTYASKDAASGIGVTAANNGYTFTDSTGLVPVYGYVVSGGGVSANIGVIDPKQLAIQIVNNPTKTYNGTTTATLTSGNYQMSGVVSGEGISFSQPNSVGYDASDAGARTVTANFVPSNFVAASGTNLANYALPTSATGAGTINKAPVQLSGLIGSDKTYDGTTADALDKSHASIFGVIAADNGNVTLDTSNGSGQFADANVGNGKSVTAVGFQLQGTKASNYALVLQGDITGSINPKALGITGVSALGKVYDGSTLAQLALSNPQLTGVVGGDNVSLSTTNATGQFATRNVGNGIGVTASGFALTGSGTGNYTLVQPTGLSANITPATLSLSITGNPTRTYNGGNNASLATSDVTITGWAQGESGSLTQNAGATYDSVNAGSHTVTAMIEASDFTLGNGTSLSNYTFPTSIAGAGTIARAPLKWTIVGNPSKTYDGTTGVTLGTSNYQVYGFVGGEGASVSQTQGNFASPNAGIQSVSANVSPGDFVPLQGTNLNNYVLPSVISGFGYISKADGSKVSVVIIGRPTRAYDGTTNATFTSTDFQVIGNFPNGEGFTITKTTGSYAGKDVGAQPVSVQLAQSDYQPIGNTNPNNYTPFSTMAYGTGQINPALLTTSIVGSPTKVYDGSTYIALTPSNYQINGFASGEGADIVPSKSVAFDDSNVGNGKTITAQMAITSYTPHSGTDLSNYTLDLQATGTGSVTPAPLTIVGVSAQNKTYDATTSATLNSGGARLIGLVSGDAGNVTLTTSTTGTFDSADAGVRNVAASGFSISGAAAANYALQPLAGLTATIFQRTLTISGISALDKVYDGTTQIALNTSGGTLGGVLSPDNGNVSLDASSATASVRAANVANGLAVTTQGFALGGSRASNYRVDPVTGLTASITPKAITAVITGNPTKPYDGSNSVTLLASDYSLSGFVNGQGASIPQSSTASYNGVNAGNHVGLQSTLSVSDFVAQAGTNLANYTLPTSASGTLGTITPFVINLQATRVYDGTTGAAASLFTDGNGLVKGVNGERLTLTGTGDLTTKNVGSRWSFADFGTLALGGSNGSSVANYTLTGGIDWVTITPKALTASFSANDKTYDATTAATLTGNATLVGLIGGDDVTLQNPSSARFSDKNVGSGKTVTGVMSVTGNDAGNYSFTQGTATASITAKHATLTATGANKQYDGGVNDAGATVQSSDVIAGDVVTFTPGSAVFGDKNVGNGKTVTVSSVTKSGTDAGNYTFDNTSLSTTANITPRLLNLVGSRVYDSTTTADASSFTNGSIATGVGSETLSLTGSGTTADKNVGTNKAVSLGSLALQDGTNGGAASNYTLNTAKFNITARLLTATFAANNKTYDGTTAAVLQNATLETANGSRGYIAGDAVSLTNPTAGTFDTKMVGTNKTVTGTMGIAGADAGNYAFTNGTALANISQATLTVNAQGSNRVYNGGTGATVTLSGGVAGDRLTFASGGAAYDGKDVGQHTINVTGITVGGADAGNYIQANTTAATTGNITPVVLNLAGTRVYDGTATASASLFGSGGTLSGVNGETVLLGGSGQVANKNVGSNKAFSSLGTLALQDGSNGGLAQNYTLIGGTDTLTITRKALTVLTTPQSRDYDGTRNVTLTGSTLSGNVAGDTLTLGNAGIGTFADKTVGVNKAVTTAFTLGGADAGNYLFTQPTGLMATVNPLAITVTATAANKVYDTGTGATLTSLGSSGVLGGDVVSFAAGGSTFGDANAANGKTVTVTGITASGADAANYTINTTTTAFANITPVVLNLAGTRVYDGTTLASASLFGSNGLLSGIAGQTVQLAGAGQVSDKNVGSNKAFSSLGTLALQDGGNGGLAQNYTLIGGTDTLTITRKALTVLTTPQSRDYDGTRNVTLTGSTLSGNVAGDALTLGNAGIGTFADKTVGVNKAVTTAFTLGGADAGNYLFTQPTGLMATVNPLAITVTATAANKVYDTGTGATLTSLGSNGVLGSDVVNFAAGGSTFGDANAANGKTVTVTGITASGADAANYTINTTTTAFANITPVVLNLAGTRVYDGTTSASALLFGSNGLLSGIAGQTVQLAGMGQVANKNVGSNKALSSLGTLALQDGGNGGLAQNYTLIGGTDTLTITPKAIGLAAVAADKIYDGGTVAVATVTGVGVLAGDDLRFAPGAAAFASPNAGQQVGVGVSGITASGLDVGNYSFGNAATTFAAITPVVLNLGGARAYDGTAGADASLFGANGTLSGIGGETVRLTGRGQVADKNVGTNKAFSSLGSLILQDGGNGGLAQNYTLLGGTDTLSITPKAIVIGATGSDKTYDGNTTASVTVAGQGVVQGDDVRFAPGTATYATPNAATGVAIAVGGITATGADATNYAFASTAATQGDITPVVLNLSGTRVYDATTRADASLFGDRGVLTGVNGETLTLSGAGTLTDKNVGVQKAFATGGLSGLSLTGNGSALAGNYTLVGGVDWLTVTPATLAVLGTQATSRAYDGTRVDPLTGATLSGVLGQDVVVLGHADTGLFADKNVGSGKTVATAMTIDGADVGNYVLRQPDRLVADITPRQIAVTAAGSNKFYDGNRADGVTLASTGVLGGDAVGFTAGNATFADAAAGLAKPVTVTGIRATGADAGNYAVNDMAMTSADIMQNPSQGASGTAVTQIDAVLAPESIATPYGVAQNLSVGQFSGNHKKTRKAVEKNVRRADFTSGLSLQVVDGGVRAPADAMQ</sequence>
<dbReference type="EMBL" id="JARJJS010000001">
    <property type="protein sequence ID" value="MDF4023655.1"/>
    <property type="molecule type" value="Genomic_DNA"/>
</dbReference>
<organism evidence="5 6">
    <name type="scientific">Luteibacter sahnii</name>
    <dbReference type="NCBI Taxonomy" id="3021977"/>
    <lineage>
        <taxon>Bacteria</taxon>
        <taxon>Pseudomonadati</taxon>
        <taxon>Pseudomonadota</taxon>
        <taxon>Gammaproteobacteria</taxon>
        <taxon>Lysobacterales</taxon>
        <taxon>Rhodanobacteraceae</taxon>
        <taxon>Luteibacter</taxon>
    </lineage>
</organism>
<gene>
    <name evidence="5" type="ORF">P3W24_01525</name>
</gene>
<evidence type="ECO:0000256" key="3">
    <source>
        <dbReference type="ARBA" id="ARBA00022729"/>
    </source>
</evidence>
<keyword evidence="3" id="KW-0732">Signal</keyword>
<proteinExistence type="predicted"/>
<evidence type="ECO:0000256" key="2">
    <source>
        <dbReference type="ARBA" id="ARBA00022525"/>
    </source>
</evidence>
<comment type="subcellular location">
    <subcellularLocation>
        <location evidence="1">Secreted</location>
    </subcellularLocation>
</comment>
<feature type="domain" description="Filamentous haemagglutinin FhaB/tRNA nuclease CdiA-like TPS" evidence="4">
    <location>
        <begin position="58"/>
        <end position="170"/>
    </location>
</feature>
<dbReference type="SMART" id="SM00912">
    <property type="entry name" value="Haemagg_act"/>
    <property type="match status" value="1"/>
</dbReference>
<dbReference type="NCBIfam" id="TIGR01901">
    <property type="entry name" value="adhes_NPXG"/>
    <property type="match status" value="1"/>
</dbReference>
<name>A0ABT6B6D7_9GAMM</name>
<dbReference type="SMART" id="SM00710">
    <property type="entry name" value="PbH1"/>
    <property type="match status" value="6"/>
</dbReference>
<protein>
    <submittedName>
        <fullName evidence="5">YDG domain-containing protein</fullName>
    </submittedName>
</protein>
<dbReference type="Pfam" id="PF05860">
    <property type="entry name" value="TPS"/>
    <property type="match status" value="1"/>
</dbReference>
<evidence type="ECO:0000313" key="5">
    <source>
        <dbReference type="EMBL" id="MDF4023655.1"/>
    </source>
</evidence>
<comment type="caution">
    <text evidence="5">The sequence shown here is derived from an EMBL/GenBank/DDBJ whole genome shotgun (WGS) entry which is preliminary data.</text>
</comment>
<evidence type="ECO:0000313" key="6">
    <source>
        <dbReference type="Proteomes" id="UP001528850"/>
    </source>
</evidence>
<keyword evidence="2" id="KW-0964">Secreted</keyword>